<evidence type="ECO:0000313" key="2">
    <source>
        <dbReference type="Proteomes" id="UP000823775"/>
    </source>
</evidence>
<dbReference type="Proteomes" id="UP000823775">
    <property type="component" value="Unassembled WGS sequence"/>
</dbReference>
<protein>
    <submittedName>
        <fullName evidence="1">Uncharacterized protein</fullName>
    </submittedName>
</protein>
<gene>
    <name evidence="1" type="ORF">HAX54_022373</name>
</gene>
<dbReference type="EMBL" id="JACEIK010026952">
    <property type="protein sequence ID" value="MCE5166599.1"/>
    <property type="molecule type" value="Genomic_DNA"/>
</dbReference>
<sequence length="77" mass="8291">GQAKAPSPKPKIEIKHLQHQLEGVGPAWLLAGSVAILVLQVFKVKEHPVVVAPCPEILSMLVVAQPMVSRPIKSPEE</sequence>
<proteinExistence type="predicted"/>
<organism evidence="1 2">
    <name type="scientific">Datura stramonium</name>
    <name type="common">Jimsonweed</name>
    <name type="synonym">Common thornapple</name>
    <dbReference type="NCBI Taxonomy" id="4076"/>
    <lineage>
        <taxon>Eukaryota</taxon>
        <taxon>Viridiplantae</taxon>
        <taxon>Streptophyta</taxon>
        <taxon>Embryophyta</taxon>
        <taxon>Tracheophyta</taxon>
        <taxon>Spermatophyta</taxon>
        <taxon>Magnoliopsida</taxon>
        <taxon>eudicotyledons</taxon>
        <taxon>Gunneridae</taxon>
        <taxon>Pentapetalae</taxon>
        <taxon>asterids</taxon>
        <taxon>lamiids</taxon>
        <taxon>Solanales</taxon>
        <taxon>Solanaceae</taxon>
        <taxon>Solanoideae</taxon>
        <taxon>Datureae</taxon>
        <taxon>Datura</taxon>
    </lineage>
</organism>
<feature type="non-terminal residue" evidence="1">
    <location>
        <position position="1"/>
    </location>
</feature>
<accession>A0ABS8Y931</accession>
<keyword evidence="2" id="KW-1185">Reference proteome</keyword>
<reference evidence="1 2" key="1">
    <citation type="journal article" date="2021" name="BMC Genomics">
        <title>Datura genome reveals duplications of psychoactive alkaloid biosynthetic genes and high mutation rate following tissue culture.</title>
        <authorList>
            <person name="Rajewski A."/>
            <person name="Carter-House D."/>
            <person name="Stajich J."/>
            <person name="Litt A."/>
        </authorList>
    </citation>
    <scope>NUCLEOTIDE SEQUENCE [LARGE SCALE GENOMIC DNA]</scope>
    <source>
        <strain evidence="1">AR-01</strain>
    </source>
</reference>
<comment type="caution">
    <text evidence="1">The sequence shown here is derived from an EMBL/GenBank/DDBJ whole genome shotgun (WGS) entry which is preliminary data.</text>
</comment>
<name>A0ABS8Y931_DATST</name>
<evidence type="ECO:0000313" key="1">
    <source>
        <dbReference type="EMBL" id="MCE5166599.1"/>
    </source>
</evidence>